<proteinExistence type="predicted"/>
<dbReference type="CDD" id="cd10443">
    <property type="entry name" value="GIY-YIG_HE_Tlr8p_PBC-V_like"/>
    <property type="match status" value="1"/>
</dbReference>
<feature type="domain" description="Nuclease associated modular" evidence="4">
    <location>
        <begin position="105"/>
        <end position="121"/>
    </location>
</feature>
<sequence>MNEIYIVAGANGVIYCLTNEINGKQYFGQTTANIKQYLEDHKKAAENGLERVIYRAIRKYGWNSFKKEVICECGDNLSLSLMEDFCINVFDSLAPNGYNLRGGGHHGKLSEETLKKMSIVKSGENNPMYGRIGGFYGRKHSEESKIKMRKRSLGRRHTEKTKIKLSKINKGKKLSEKHKQKISGSHKGLEHSKETKQKMKDNHVGMLGKKHLEKSKEKLKKTTKNKPDIFCIYCNKKYKFPKNLEKHIKICK</sequence>
<feature type="domain" description="Nuclease associated modular" evidence="4">
    <location>
        <begin position="153"/>
        <end position="169"/>
    </location>
</feature>
<dbReference type="InterPro" id="IPR000305">
    <property type="entry name" value="GIY-YIG_endonuc"/>
</dbReference>
<dbReference type="EMBL" id="LAZR01005701">
    <property type="protein sequence ID" value="KKM97843.1"/>
    <property type="molecule type" value="Genomic_DNA"/>
</dbReference>
<name>A0A0F9LWV7_9ZZZZ</name>
<dbReference type="NCBIfam" id="TIGR01453">
    <property type="entry name" value="grpIintron_endo"/>
    <property type="match status" value="1"/>
</dbReference>
<dbReference type="Pfam" id="PF01541">
    <property type="entry name" value="GIY-YIG"/>
    <property type="match status" value="1"/>
</dbReference>
<evidence type="ECO:0000256" key="1">
    <source>
        <dbReference type="ARBA" id="ARBA00010045"/>
    </source>
</evidence>
<dbReference type="SMART" id="SM00465">
    <property type="entry name" value="GIYc"/>
    <property type="match status" value="1"/>
</dbReference>
<feature type="region of interest" description="Disordered" evidence="2">
    <location>
        <begin position="169"/>
        <end position="197"/>
    </location>
</feature>
<organism evidence="5">
    <name type="scientific">marine sediment metagenome</name>
    <dbReference type="NCBI Taxonomy" id="412755"/>
    <lineage>
        <taxon>unclassified sequences</taxon>
        <taxon>metagenomes</taxon>
        <taxon>ecological metagenomes</taxon>
    </lineage>
</organism>
<reference evidence="5" key="1">
    <citation type="journal article" date="2015" name="Nature">
        <title>Complex archaea that bridge the gap between prokaryotes and eukaryotes.</title>
        <authorList>
            <person name="Spang A."/>
            <person name="Saw J.H."/>
            <person name="Jorgensen S.L."/>
            <person name="Zaremba-Niedzwiedzka K."/>
            <person name="Martijn J."/>
            <person name="Lind A.E."/>
            <person name="van Eijk R."/>
            <person name="Schleper C."/>
            <person name="Guy L."/>
            <person name="Ettema T.J."/>
        </authorList>
    </citation>
    <scope>NUCLEOTIDE SEQUENCE</scope>
</reference>
<feature type="domain" description="Nuclease associated modular" evidence="4">
    <location>
        <begin position="207"/>
        <end position="223"/>
    </location>
</feature>
<gene>
    <name evidence="5" type="ORF">LCGC14_1163990</name>
</gene>
<comment type="caution">
    <text evidence="5">The sequence shown here is derived from an EMBL/GenBank/DDBJ whole genome shotgun (WGS) entry which is preliminary data.</text>
</comment>
<dbReference type="GO" id="GO:0003677">
    <property type="term" value="F:DNA binding"/>
    <property type="evidence" value="ECO:0007669"/>
    <property type="project" value="InterPro"/>
</dbReference>
<dbReference type="InterPro" id="IPR003611">
    <property type="entry name" value="NUMOD3"/>
</dbReference>
<evidence type="ECO:0000259" key="3">
    <source>
        <dbReference type="SMART" id="SM00465"/>
    </source>
</evidence>
<feature type="domain" description="Nuclease associated modular" evidence="4">
    <location>
        <begin position="136"/>
        <end position="152"/>
    </location>
</feature>
<feature type="compositionally biased region" description="Basic residues" evidence="2">
    <location>
        <begin position="169"/>
        <end position="181"/>
    </location>
</feature>
<feature type="domain" description="Nuclease associated modular" evidence="4">
    <location>
        <begin position="170"/>
        <end position="186"/>
    </location>
</feature>
<evidence type="ECO:0000259" key="4">
    <source>
        <dbReference type="SMART" id="SM00496"/>
    </source>
</evidence>
<comment type="similarity">
    <text evidence="1">To endonucleases of group I introns of fungi and phage.</text>
</comment>
<dbReference type="InterPro" id="IPR035901">
    <property type="entry name" value="GIY-YIG_endonuc_sf"/>
</dbReference>
<dbReference type="GO" id="GO:0004519">
    <property type="term" value="F:endonuclease activity"/>
    <property type="evidence" value="ECO:0007669"/>
    <property type="project" value="InterPro"/>
</dbReference>
<evidence type="ECO:0008006" key="6">
    <source>
        <dbReference type="Google" id="ProtNLM"/>
    </source>
</evidence>
<protein>
    <recommendedName>
        <fullName evidence="6">GIY-YIG domain-containing protein</fullName>
    </recommendedName>
</protein>
<evidence type="ECO:0000313" key="5">
    <source>
        <dbReference type="EMBL" id="KKM97843.1"/>
    </source>
</evidence>
<dbReference type="SUPFAM" id="SSF82771">
    <property type="entry name" value="GIY-YIG endonuclease"/>
    <property type="match status" value="1"/>
</dbReference>
<dbReference type="SUPFAM" id="SSF64496">
    <property type="entry name" value="DNA-binding domain of intron-encoded endonucleases"/>
    <property type="match status" value="1"/>
</dbReference>
<dbReference type="Gene3D" id="3.40.1440.10">
    <property type="entry name" value="GIY-YIG endonuclease"/>
    <property type="match status" value="1"/>
</dbReference>
<dbReference type="InterPro" id="IPR006350">
    <property type="entry name" value="Intron_endoG1"/>
</dbReference>
<feature type="domain" description="GIY-YIG" evidence="3">
    <location>
        <begin position="11"/>
        <end position="104"/>
    </location>
</feature>
<feature type="compositionally biased region" description="Basic and acidic residues" evidence="2">
    <location>
        <begin position="187"/>
        <end position="197"/>
    </location>
</feature>
<feature type="domain" description="Nuclease associated modular" evidence="4">
    <location>
        <begin position="187"/>
        <end position="203"/>
    </location>
</feature>
<evidence type="ECO:0000256" key="2">
    <source>
        <dbReference type="SAM" id="MobiDB-lite"/>
    </source>
</evidence>
<dbReference type="AlphaFoldDB" id="A0A0F9LWV7"/>
<accession>A0A0F9LWV7</accession>
<dbReference type="SMART" id="SM00496">
    <property type="entry name" value="IENR2"/>
    <property type="match status" value="6"/>
</dbReference>
<dbReference type="Pfam" id="PF07460">
    <property type="entry name" value="NUMOD3"/>
    <property type="match status" value="3"/>
</dbReference>